<dbReference type="EMBL" id="BAAAQG010000009">
    <property type="protein sequence ID" value="GAA1711076.1"/>
    <property type="molecule type" value="Genomic_DNA"/>
</dbReference>
<organism evidence="1 2">
    <name type="scientific">Dietzia cercidiphylli</name>
    <dbReference type="NCBI Taxonomy" id="498199"/>
    <lineage>
        <taxon>Bacteria</taxon>
        <taxon>Bacillati</taxon>
        <taxon>Actinomycetota</taxon>
        <taxon>Actinomycetes</taxon>
        <taxon>Mycobacteriales</taxon>
        <taxon>Dietziaceae</taxon>
        <taxon>Dietzia</taxon>
    </lineage>
</organism>
<dbReference type="RefSeq" id="WP_182659285.1">
    <property type="nucleotide sequence ID" value="NZ_BAAAQG010000009.1"/>
</dbReference>
<sequence length="190" mass="20043">MTDNEPTSSSGADDAAPGTRLEATRVIAASADRVFAVLCDPDGHVAIDSSGMLQSAEGSTVTAAGDRFVVHMDRESLGDYDLGRYDVTVIITRFVPGEEIAWTIDGQIKPPIGHTYGYRLTQLGSGTADGGGGSAGDLDGPLTEVVSYYDWSDAHPKWRDSGILPVLDASALKATLGILERAVRRGYVRG</sequence>
<evidence type="ECO:0008006" key="3">
    <source>
        <dbReference type="Google" id="ProtNLM"/>
    </source>
</evidence>
<evidence type="ECO:0000313" key="2">
    <source>
        <dbReference type="Proteomes" id="UP001500383"/>
    </source>
</evidence>
<protein>
    <recommendedName>
        <fullName evidence="3">Polyketide cyclase</fullName>
    </recommendedName>
</protein>
<keyword evidence="2" id="KW-1185">Reference proteome</keyword>
<dbReference type="Proteomes" id="UP001500383">
    <property type="component" value="Unassembled WGS sequence"/>
</dbReference>
<name>A0ABP4UTF6_9ACTN</name>
<dbReference type="SUPFAM" id="SSF55961">
    <property type="entry name" value="Bet v1-like"/>
    <property type="match status" value="1"/>
</dbReference>
<proteinExistence type="predicted"/>
<accession>A0ABP4UTF6</accession>
<gene>
    <name evidence="1" type="ORF">GCM10009831_20820</name>
</gene>
<reference evidence="2" key="1">
    <citation type="journal article" date="2019" name="Int. J. Syst. Evol. Microbiol.">
        <title>The Global Catalogue of Microorganisms (GCM) 10K type strain sequencing project: providing services to taxonomists for standard genome sequencing and annotation.</title>
        <authorList>
            <consortium name="The Broad Institute Genomics Platform"/>
            <consortium name="The Broad Institute Genome Sequencing Center for Infectious Disease"/>
            <person name="Wu L."/>
            <person name="Ma J."/>
        </authorList>
    </citation>
    <scope>NUCLEOTIDE SEQUENCE [LARGE SCALE GENOMIC DNA]</scope>
    <source>
        <strain evidence="2">JCM 16002</strain>
    </source>
</reference>
<evidence type="ECO:0000313" key="1">
    <source>
        <dbReference type="EMBL" id="GAA1711076.1"/>
    </source>
</evidence>
<dbReference type="InterPro" id="IPR023393">
    <property type="entry name" value="START-like_dom_sf"/>
</dbReference>
<comment type="caution">
    <text evidence="1">The sequence shown here is derived from an EMBL/GenBank/DDBJ whole genome shotgun (WGS) entry which is preliminary data.</text>
</comment>
<dbReference type="Gene3D" id="3.30.530.20">
    <property type="match status" value="1"/>
</dbReference>